<feature type="compositionally biased region" description="Acidic residues" evidence="1">
    <location>
        <begin position="53"/>
        <end position="62"/>
    </location>
</feature>
<reference evidence="4" key="1">
    <citation type="submission" date="2017-02" db="UniProtKB">
        <authorList>
            <consortium name="WormBaseParasite"/>
        </authorList>
    </citation>
    <scope>IDENTIFICATION</scope>
</reference>
<dbReference type="EMBL" id="UYSL01005858">
    <property type="protein sequence ID" value="VDL67277.1"/>
    <property type="molecule type" value="Genomic_DNA"/>
</dbReference>
<keyword evidence="3" id="KW-1185">Reference proteome</keyword>
<evidence type="ECO:0000313" key="2">
    <source>
        <dbReference type="EMBL" id="VDL67277.1"/>
    </source>
</evidence>
<accession>A0A0N4XMD5</accession>
<feature type="region of interest" description="Disordered" evidence="1">
    <location>
        <begin position="33"/>
        <end position="88"/>
    </location>
</feature>
<evidence type="ECO:0000256" key="1">
    <source>
        <dbReference type="SAM" id="MobiDB-lite"/>
    </source>
</evidence>
<sequence>MYHISVDPNPDPFFLLSAAAEIAALQRRMEATLNENRVRVESPQYNPPSPGDMDTDLEDEAGIDLLRDEKDDTSSDEEPISDDGSCPALSLRRQREIFERQRKMAFRGRIAVGNPEV</sequence>
<dbReference type="WBParaSite" id="NBR_0000368701-mRNA-1">
    <property type="protein sequence ID" value="NBR_0000368701-mRNA-1"/>
    <property type="gene ID" value="NBR_0000368701"/>
</dbReference>
<evidence type="ECO:0000313" key="3">
    <source>
        <dbReference type="Proteomes" id="UP000271162"/>
    </source>
</evidence>
<name>A0A0N4XMD5_NIPBR</name>
<organism evidence="4">
    <name type="scientific">Nippostrongylus brasiliensis</name>
    <name type="common">Rat hookworm</name>
    <dbReference type="NCBI Taxonomy" id="27835"/>
    <lineage>
        <taxon>Eukaryota</taxon>
        <taxon>Metazoa</taxon>
        <taxon>Ecdysozoa</taxon>
        <taxon>Nematoda</taxon>
        <taxon>Chromadorea</taxon>
        <taxon>Rhabditida</taxon>
        <taxon>Rhabditina</taxon>
        <taxon>Rhabditomorpha</taxon>
        <taxon>Strongyloidea</taxon>
        <taxon>Heligmosomidae</taxon>
        <taxon>Nippostrongylus</taxon>
    </lineage>
</organism>
<dbReference type="OMA" id="PEVCIAV"/>
<proteinExistence type="predicted"/>
<dbReference type="STRING" id="27835.A0A0N4XMD5"/>
<protein>
    <submittedName>
        <fullName evidence="4">TIMELESS-interacting protein</fullName>
    </submittedName>
</protein>
<evidence type="ECO:0000313" key="4">
    <source>
        <dbReference type="WBParaSite" id="NBR_0000368701-mRNA-1"/>
    </source>
</evidence>
<reference evidence="2 3" key="2">
    <citation type="submission" date="2018-11" db="EMBL/GenBank/DDBJ databases">
        <authorList>
            <consortium name="Pathogen Informatics"/>
        </authorList>
    </citation>
    <scope>NUCLEOTIDE SEQUENCE [LARGE SCALE GENOMIC DNA]</scope>
</reference>
<gene>
    <name evidence="2" type="ORF">NBR_LOCUS3688</name>
</gene>
<dbReference type="AlphaFoldDB" id="A0A0N4XMD5"/>
<dbReference type="Proteomes" id="UP000271162">
    <property type="component" value="Unassembled WGS sequence"/>
</dbReference>